<reference evidence="1" key="1">
    <citation type="submission" date="2019-04" db="EMBL/GenBank/DDBJ databases">
        <title>Microbes associate with the intestines of laboratory mice.</title>
        <authorList>
            <person name="Navarre W."/>
            <person name="Wong E."/>
            <person name="Huang K."/>
            <person name="Tropini C."/>
            <person name="Ng K."/>
            <person name="Yu B."/>
        </authorList>
    </citation>
    <scope>NUCLEOTIDE SEQUENCE</scope>
    <source>
        <strain evidence="1">NM72_1-8</strain>
    </source>
</reference>
<dbReference type="Proteomes" id="UP000307720">
    <property type="component" value="Unassembled WGS sequence"/>
</dbReference>
<protein>
    <submittedName>
        <fullName evidence="1">Uncharacterized protein</fullName>
    </submittedName>
</protein>
<keyword evidence="2" id="KW-1185">Reference proteome</keyword>
<gene>
    <name evidence="1" type="ORF">E5357_05995</name>
</gene>
<name>A0AC61R2F2_9FIRM</name>
<comment type="caution">
    <text evidence="1">The sequence shown here is derived from an EMBL/GenBank/DDBJ whole genome shotgun (WGS) entry which is preliminary data.</text>
</comment>
<dbReference type="EMBL" id="SRZB01000008">
    <property type="protein sequence ID" value="TGX99399.1"/>
    <property type="molecule type" value="Genomic_DNA"/>
</dbReference>
<evidence type="ECO:0000313" key="2">
    <source>
        <dbReference type="Proteomes" id="UP000307720"/>
    </source>
</evidence>
<proteinExistence type="predicted"/>
<accession>A0AC61R2F2</accession>
<organism evidence="1 2">
    <name type="scientific">Hominisplanchenecus murintestinalis</name>
    <dbReference type="NCBI Taxonomy" id="2941517"/>
    <lineage>
        <taxon>Bacteria</taxon>
        <taxon>Bacillati</taxon>
        <taxon>Bacillota</taxon>
        <taxon>Clostridia</taxon>
        <taxon>Lachnospirales</taxon>
        <taxon>Lachnospiraceae</taxon>
        <taxon>Hominisplanchenecus</taxon>
    </lineage>
</organism>
<evidence type="ECO:0000313" key="1">
    <source>
        <dbReference type="EMBL" id="TGX99399.1"/>
    </source>
</evidence>
<sequence length="136" mass="15424">MIRDSIKRLNTVVKELLLGILIFGAAIWMIFIWFISDKWGFSQGLLLGVAASALLAIHMNYSIEQSLERTETDAKSYMQKMSVLRMGMVLVLFGVAYLLRLGSPIAVFAGLFTLKFGAYFQPVLHRLIHKKEAKER</sequence>